<dbReference type="AlphaFoldDB" id="A0A0C3G2M7"/>
<sequence>MNNYDWPRIRTCLTERRTTCPSVLAFGWQRVMGDETLSVVSGPWGLEVGIGAHVPFLNTRRYTNWVAFATV</sequence>
<evidence type="ECO:0000313" key="1">
    <source>
        <dbReference type="EMBL" id="KIM84906.1"/>
    </source>
</evidence>
<dbReference type="HOGENOM" id="CLU_2740915_0_0_1"/>
<gene>
    <name evidence="1" type="ORF">PILCRDRAFT_817728</name>
</gene>
<protein>
    <submittedName>
        <fullName evidence="1">Uncharacterized protein</fullName>
    </submittedName>
</protein>
<reference evidence="2" key="2">
    <citation type="submission" date="2015-01" db="EMBL/GenBank/DDBJ databases">
        <title>Evolutionary Origins and Diversification of the Mycorrhizal Mutualists.</title>
        <authorList>
            <consortium name="DOE Joint Genome Institute"/>
            <consortium name="Mycorrhizal Genomics Consortium"/>
            <person name="Kohler A."/>
            <person name="Kuo A."/>
            <person name="Nagy L.G."/>
            <person name="Floudas D."/>
            <person name="Copeland A."/>
            <person name="Barry K.W."/>
            <person name="Cichocki N."/>
            <person name="Veneault-Fourrey C."/>
            <person name="LaButti K."/>
            <person name="Lindquist E.A."/>
            <person name="Lipzen A."/>
            <person name="Lundell T."/>
            <person name="Morin E."/>
            <person name="Murat C."/>
            <person name="Riley R."/>
            <person name="Ohm R."/>
            <person name="Sun H."/>
            <person name="Tunlid A."/>
            <person name="Henrissat B."/>
            <person name="Grigoriev I.V."/>
            <person name="Hibbett D.S."/>
            <person name="Martin F."/>
        </authorList>
    </citation>
    <scope>NUCLEOTIDE SEQUENCE [LARGE SCALE GENOMIC DNA]</scope>
    <source>
        <strain evidence="2">F 1598</strain>
    </source>
</reference>
<keyword evidence="2" id="KW-1185">Reference proteome</keyword>
<organism evidence="1 2">
    <name type="scientific">Piloderma croceum (strain F 1598)</name>
    <dbReference type="NCBI Taxonomy" id="765440"/>
    <lineage>
        <taxon>Eukaryota</taxon>
        <taxon>Fungi</taxon>
        <taxon>Dikarya</taxon>
        <taxon>Basidiomycota</taxon>
        <taxon>Agaricomycotina</taxon>
        <taxon>Agaricomycetes</taxon>
        <taxon>Agaricomycetidae</taxon>
        <taxon>Atheliales</taxon>
        <taxon>Atheliaceae</taxon>
        <taxon>Piloderma</taxon>
    </lineage>
</organism>
<reference evidence="1 2" key="1">
    <citation type="submission" date="2014-04" db="EMBL/GenBank/DDBJ databases">
        <authorList>
            <consortium name="DOE Joint Genome Institute"/>
            <person name="Kuo A."/>
            <person name="Tarkka M."/>
            <person name="Buscot F."/>
            <person name="Kohler A."/>
            <person name="Nagy L.G."/>
            <person name="Floudas D."/>
            <person name="Copeland A."/>
            <person name="Barry K.W."/>
            <person name="Cichocki N."/>
            <person name="Veneault-Fourrey C."/>
            <person name="LaButti K."/>
            <person name="Lindquist E.A."/>
            <person name="Lipzen A."/>
            <person name="Lundell T."/>
            <person name="Morin E."/>
            <person name="Murat C."/>
            <person name="Sun H."/>
            <person name="Tunlid A."/>
            <person name="Henrissat B."/>
            <person name="Grigoriev I.V."/>
            <person name="Hibbett D.S."/>
            <person name="Martin F."/>
            <person name="Nordberg H.P."/>
            <person name="Cantor M.N."/>
            <person name="Hua S.X."/>
        </authorList>
    </citation>
    <scope>NUCLEOTIDE SEQUENCE [LARGE SCALE GENOMIC DNA]</scope>
    <source>
        <strain evidence="1 2">F 1598</strain>
    </source>
</reference>
<accession>A0A0C3G2M7</accession>
<dbReference type="InParanoid" id="A0A0C3G2M7"/>
<dbReference type="Proteomes" id="UP000054166">
    <property type="component" value="Unassembled WGS sequence"/>
</dbReference>
<dbReference type="EMBL" id="KN832986">
    <property type="protein sequence ID" value="KIM84906.1"/>
    <property type="molecule type" value="Genomic_DNA"/>
</dbReference>
<name>A0A0C3G2M7_PILCF</name>
<proteinExistence type="predicted"/>
<evidence type="ECO:0000313" key="2">
    <source>
        <dbReference type="Proteomes" id="UP000054166"/>
    </source>
</evidence>